<dbReference type="AlphaFoldDB" id="A0A6A5QQX2"/>
<gene>
    <name evidence="1" type="ORF">BDU57DRAFT_514238</name>
</gene>
<evidence type="ECO:0000313" key="1">
    <source>
        <dbReference type="EMBL" id="KAF1917789.1"/>
    </source>
</evidence>
<keyword evidence="2" id="KW-1185">Reference proteome</keyword>
<dbReference type="EMBL" id="ML979134">
    <property type="protein sequence ID" value="KAF1917789.1"/>
    <property type="molecule type" value="Genomic_DNA"/>
</dbReference>
<dbReference type="Proteomes" id="UP000800096">
    <property type="component" value="Unassembled WGS sequence"/>
</dbReference>
<organism evidence="1 2">
    <name type="scientific">Ampelomyces quisqualis</name>
    <name type="common">Powdery mildew agent</name>
    <dbReference type="NCBI Taxonomy" id="50730"/>
    <lineage>
        <taxon>Eukaryota</taxon>
        <taxon>Fungi</taxon>
        <taxon>Dikarya</taxon>
        <taxon>Ascomycota</taxon>
        <taxon>Pezizomycotina</taxon>
        <taxon>Dothideomycetes</taxon>
        <taxon>Pleosporomycetidae</taxon>
        <taxon>Pleosporales</taxon>
        <taxon>Pleosporineae</taxon>
        <taxon>Phaeosphaeriaceae</taxon>
        <taxon>Ampelomyces</taxon>
    </lineage>
</organism>
<reference evidence="1" key="1">
    <citation type="journal article" date="2020" name="Stud. Mycol.">
        <title>101 Dothideomycetes genomes: a test case for predicting lifestyles and emergence of pathogens.</title>
        <authorList>
            <person name="Haridas S."/>
            <person name="Albert R."/>
            <person name="Binder M."/>
            <person name="Bloem J."/>
            <person name="Labutti K."/>
            <person name="Salamov A."/>
            <person name="Andreopoulos B."/>
            <person name="Baker S."/>
            <person name="Barry K."/>
            <person name="Bills G."/>
            <person name="Bluhm B."/>
            <person name="Cannon C."/>
            <person name="Castanera R."/>
            <person name="Culley D."/>
            <person name="Daum C."/>
            <person name="Ezra D."/>
            <person name="Gonzalez J."/>
            <person name="Henrissat B."/>
            <person name="Kuo A."/>
            <person name="Liang C."/>
            <person name="Lipzen A."/>
            <person name="Lutzoni F."/>
            <person name="Magnuson J."/>
            <person name="Mondo S."/>
            <person name="Nolan M."/>
            <person name="Ohm R."/>
            <person name="Pangilinan J."/>
            <person name="Park H.-J."/>
            <person name="Ramirez L."/>
            <person name="Alfaro M."/>
            <person name="Sun H."/>
            <person name="Tritt A."/>
            <person name="Yoshinaga Y."/>
            <person name="Zwiers L.-H."/>
            <person name="Turgeon B."/>
            <person name="Goodwin S."/>
            <person name="Spatafora J."/>
            <person name="Crous P."/>
            <person name="Grigoriev I."/>
        </authorList>
    </citation>
    <scope>NUCLEOTIDE SEQUENCE</scope>
    <source>
        <strain evidence="1">HMLAC05119</strain>
    </source>
</reference>
<evidence type="ECO:0000313" key="2">
    <source>
        <dbReference type="Proteomes" id="UP000800096"/>
    </source>
</evidence>
<proteinExistence type="predicted"/>
<protein>
    <recommendedName>
        <fullName evidence="3">S-adenosyl-L-methionine-dependent methyltransferase</fullName>
    </recommendedName>
</protein>
<dbReference type="OrthoDB" id="2151982at2759"/>
<accession>A0A6A5QQX2</accession>
<sequence>MAANDNTMSSSISDEETMAIAAPSAAASQHQEGRVLPPLTSGPTLYPGCCLALSTHLVKHIRALLPPPPALTLSIGSGFGLLEALLLASPPPSLRLIGVEVQPSPNQYLDAAHHRTVQGTRFLEPLAAAATTWLFVYPRRVGLLREYMDAFGRDKVGHITWVGPQADWDVYRDCLVDWTVQVQSAGECGGRPWDVICSAQPRVS</sequence>
<name>A0A6A5QQX2_AMPQU</name>
<evidence type="ECO:0008006" key="3">
    <source>
        <dbReference type="Google" id="ProtNLM"/>
    </source>
</evidence>